<evidence type="ECO:0000259" key="1">
    <source>
        <dbReference type="Pfam" id="PF02721"/>
    </source>
</evidence>
<proteinExistence type="predicted"/>
<dbReference type="PANTHER" id="PTHR47165:SF4">
    <property type="entry name" value="OS03G0429900 PROTEIN"/>
    <property type="match status" value="1"/>
</dbReference>
<protein>
    <submittedName>
        <fullName evidence="2">F28J9.5</fullName>
    </submittedName>
</protein>
<evidence type="ECO:0000313" key="2">
    <source>
        <dbReference type="EMBL" id="AAF06081.1"/>
    </source>
</evidence>
<accession>Q9S9S4</accession>
<reference evidence="2" key="2">
    <citation type="submission" date="1999-11" db="EMBL/GenBank/DDBJ databases">
        <authorList>
            <person name="Theologis"/>
        </authorList>
    </citation>
    <scope>NUCLEOTIDE SEQUENCE</scope>
</reference>
<dbReference type="PANTHER" id="PTHR47165">
    <property type="entry name" value="OS03G0429900 PROTEIN"/>
    <property type="match status" value="1"/>
</dbReference>
<dbReference type="InterPro" id="IPR012340">
    <property type="entry name" value="NA-bd_OB-fold"/>
</dbReference>
<dbReference type="InterPro" id="IPR003871">
    <property type="entry name" value="RFA1B/D_OB_1st"/>
</dbReference>
<dbReference type="SUPFAM" id="SSF50249">
    <property type="entry name" value="Nucleic acid-binding proteins"/>
    <property type="match status" value="2"/>
</dbReference>
<dbReference type="AlphaFoldDB" id="Q9S9S4"/>
<dbReference type="CDD" id="cd04480">
    <property type="entry name" value="RPA1_DBD_A_like"/>
    <property type="match status" value="1"/>
</dbReference>
<dbReference type="EMBL" id="AC007918">
    <property type="protein sequence ID" value="AAF06081.1"/>
    <property type="molecule type" value="Genomic_DNA"/>
</dbReference>
<name>Q9S9S4_ARATH</name>
<reference evidence="2" key="1">
    <citation type="submission" date="1999-10" db="EMBL/GenBank/DDBJ databases">
        <title>Arabidopsis thaliana chromosome 1 BAC F28J9 sequence.</title>
        <authorList>
            <person name="Schwartz J.R."/>
            <person name="Yu G."/>
            <person name="Toriumi M."/>
            <person name="Lenz C."/>
            <person name="Liu S."/>
            <person name="Lee J.M."/>
            <person name="Li J."/>
            <person name="Gonzalez A."/>
            <person name="Liu A."/>
            <person name="Liu K."/>
            <person name="Sakano H."/>
            <person name="Vaysberg M."/>
            <person name="Chin C."/>
            <person name="Choi E."/>
            <person name="Chiou J."/>
            <person name="Altafi H."/>
            <person name="Araujo R."/>
            <person name="Brooks S."/>
            <person name="Buehler E."/>
            <person name="Chao Q."/>
            <person name="Conn L."/>
            <person name="Conway A."/>
            <person name="Dunn P."/>
            <person name="Hansen N."/>
            <person name="Howng B."/>
            <person name="Huizar L."/>
            <person name="Johnson-Hopson C."/>
            <person name="Khan S."/>
            <person name="Kim C."/>
            <person name="Lam B."/>
            <person name="Nguyen M."/>
            <person name="Palm C."/>
            <person name="Rowley D."/>
            <person name="Shinn P."/>
            <person name="Southwick A."/>
            <person name="Tambunga G."/>
            <person name="Walker M."/>
            <person name="Davis R.W."/>
            <person name="Ecker J.R."/>
            <person name="Federspiel N.A."/>
            <person name="Theologis A."/>
        </authorList>
    </citation>
    <scope>NUCLEOTIDE SEQUENCE</scope>
</reference>
<feature type="domain" description="Replication protein A 70 kDa DNA-binding subunit B/D first OB fold" evidence="1">
    <location>
        <begin position="9"/>
        <end position="106"/>
    </location>
</feature>
<gene>
    <name evidence="2" type="primary">F28J9.5</name>
</gene>
<dbReference type="Pfam" id="PF02721">
    <property type="entry name" value="DUF223"/>
    <property type="match status" value="1"/>
</dbReference>
<dbReference type="PIR" id="D86486">
    <property type="entry name" value="D86486"/>
</dbReference>
<dbReference type="CDD" id="cd04481">
    <property type="entry name" value="RPA1_DBD_B_like"/>
    <property type="match status" value="1"/>
</dbReference>
<reference key="3">
    <citation type="journal article" date="2000" name="Nature">
        <title>Sequence and analysis of chromosome 1 of the plant Arabidopsis thaliana.</title>
        <authorList>
            <person name="Theologis A."/>
            <person name="Ecker J.R."/>
            <person name="Palm C.J."/>
            <person name="Federspiel N.A."/>
            <person name="Kaul S."/>
            <person name="White O."/>
            <person name="Alonso J."/>
            <person name="Altafi H."/>
            <person name="Araujo R."/>
            <person name="Bowman C.L."/>
            <person name="Brooks S.Y."/>
            <person name="Buehler E."/>
            <person name="Chan A."/>
            <person name="Chao Q."/>
            <person name="Chen H."/>
            <person name="Cheuk R.F."/>
            <person name="Chin C.W."/>
            <person name="Chung M.K."/>
            <person name="Conn L."/>
            <person name="Conway A.B."/>
            <person name="Conway A.R."/>
            <person name="Creasy T.H."/>
            <person name="Dewar K."/>
            <person name="Dunn P."/>
            <person name="Etgu P."/>
            <person name="Feldblyum T.V."/>
            <person name="Feng J."/>
            <person name="Fong B."/>
            <person name="Fujii C.Y."/>
            <person name="Gill J.E."/>
            <person name="Goldsmith A.D."/>
            <person name="Haas B."/>
            <person name="Hansen N.F."/>
            <person name="Hughes B."/>
            <person name="Huizar L."/>
            <person name="Hunter J.L."/>
            <person name="Jenkins J."/>
            <person name="Johnson-Hopson C."/>
            <person name="Khan S."/>
            <person name="Khaykin E."/>
            <person name="Kim C.J."/>
            <person name="Koo H.L."/>
            <person name="Kremenetskaia I."/>
            <person name="Kurtz D.B."/>
            <person name="Kwan A."/>
            <person name="Lam B."/>
            <person name="Langin-Hooper S."/>
            <person name="Lee A."/>
            <person name="Lee J.M."/>
            <person name="Lenz C.A."/>
            <person name="Li J.H."/>
            <person name="Li Y."/>
            <person name="Lin X."/>
            <person name="Liu S.X."/>
            <person name="Liu Z.A."/>
            <person name="Luros J.S."/>
            <person name="Maiti R."/>
            <person name="Marziali A."/>
            <person name="Militscher J."/>
            <person name="Miranda M."/>
            <person name="Nguyen M."/>
            <person name="Nierman W.C."/>
            <person name="Osborne B.I."/>
            <person name="Pai G."/>
            <person name="Peterson J."/>
            <person name="Pham P.K."/>
            <person name="Rizzo M."/>
            <person name="Rooney T."/>
            <person name="Rowley D."/>
            <person name="Sakano H."/>
            <person name="Salzberg S.L."/>
            <person name="Schwartz J.R."/>
            <person name="Shinn P."/>
            <person name="Southwick A.M."/>
            <person name="Sun H."/>
            <person name="Tallon L.J."/>
            <person name="Tambunga G."/>
            <person name="Toriumi M.J."/>
            <person name="Town C.D."/>
            <person name="Utterback T."/>
            <person name="Van Aken S."/>
            <person name="Vaysberg M."/>
            <person name="Vysotskaia V.S."/>
            <person name="Walker M."/>
            <person name="Wu D."/>
            <person name="Yu G."/>
            <person name="Fraser C.M."/>
            <person name="Venter J.C."/>
            <person name="Davis R.W."/>
        </authorList>
    </citation>
    <scope>NUCLEOTIDE SEQUENCE [LARGE SCALE GENOMIC DNA]</scope>
    <source>
        <strain>cv. Columbia</strain>
    </source>
</reference>
<organism evidence="2">
    <name type="scientific">Arabidopsis thaliana</name>
    <name type="common">Mouse-ear cress</name>
    <dbReference type="NCBI Taxonomy" id="3702"/>
    <lineage>
        <taxon>Eukaryota</taxon>
        <taxon>Viridiplantae</taxon>
        <taxon>Streptophyta</taxon>
        <taxon>Embryophyta</taxon>
        <taxon>Tracheophyta</taxon>
        <taxon>Spermatophyta</taxon>
        <taxon>Magnoliopsida</taxon>
        <taxon>eudicotyledons</taxon>
        <taxon>Gunneridae</taxon>
        <taxon>Pentapetalae</taxon>
        <taxon>rosids</taxon>
        <taxon>malvids</taxon>
        <taxon>Brassicales</taxon>
        <taxon>Brassicaceae</taxon>
        <taxon>Camelineae</taxon>
        <taxon>Arabidopsis</taxon>
    </lineage>
</organism>
<dbReference type="ExpressionAtlas" id="Q9S9S4">
    <property type="expression patterns" value="differential"/>
</dbReference>
<sequence length="483" mass="54591">MASILSNSFVYLREINPALDQYKIKVRVVRLWRLFKSIEMVLVDGEGTRVHASIEEGLGKRFQHQFVSGESRIIDTFSFVYYDGDYRTSPLSFKIVFYRTTTVKPCDNFPSQAPDKYFKEFNEILSGRLDRQILIDVLGQIVDVGSLDSIKAKGKDTVNKKWPSFRVYYMGDLAINFSSYFKNNNEPVIVCVVRFACIKEWKGNIFDIIMLSAGSEDLIHVDSENKTSHSAVTLYEEFFQLNEKKTVEDIVYACDPESVSSRLCLNGTILHVKYVVRRFSRIHKVCGKKAHGDAGPICSCGVCDADATDVSYSVVYLLIMMSLDLYRYKLILRASYGASPEVKLLFFDGLAQCLIGKTAAEFFAEVPKESDPSILPEVLADLMGKTMLFKLSIGTDNLKSTKAAYVVEKFWEKTDMVEKFAKELTVVSDSACDIINPKIEMIESSVVDDSPSTDKRIFDDVKSKPVTGKKMVTRKKAKVEKLT</sequence>
<dbReference type="Gene3D" id="2.40.50.140">
    <property type="entry name" value="Nucleic acid-binding proteins"/>
    <property type="match status" value="3"/>
</dbReference>